<keyword evidence="4" id="KW-1185">Reference proteome</keyword>
<protein>
    <recommendedName>
        <fullName evidence="2">DUF4142 domain-containing protein</fullName>
    </recommendedName>
</protein>
<accession>A0A1W6MQ91</accession>
<sequence length="169" mass="18591">MKTSAAILTCLVFALPAYAGTSAMESSGVNSVLNLSPSSQDFVNEAAIADQFEIESGQLAQTKGDASDKTFAQHIITDHQKSYSQLKGIDPNAPNALDSSKRKMLDELARLSGSDFSKQFRRDQINAHKEAISLFRRYSEKGDNEQLKNFAAKALPELERHLQLADTLR</sequence>
<evidence type="ECO:0000256" key="1">
    <source>
        <dbReference type="SAM" id="SignalP"/>
    </source>
</evidence>
<dbReference type="PANTHER" id="PTHR38593:SF1">
    <property type="entry name" value="BLR2558 PROTEIN"/>
    <property type="match status" value="1"/>
</dbReference>
<organism evidence="3 4">
    <name type="scientific">Methylocystis bryophila</name>
    <dbReference type="NCBI Taxonomy" id="655015"/>
    <lineage>
        <taxon>Bacteria</taxon>
        <taxon>Pseudomonadati</taxon>
        <taxon>Pseudomonadota</taxon>
        <taxon>Alphaproteobacteria</taxon>
        <taxon>Hyphomicrobiales</taxon>
        <taxon>Methylocystaceae</taxon>
        <taxon>Methylocystis</taxon>
    </lineage>
</organism>
<dbReference type="EMBL" id="CP019948">
    <property type="protein sequence ID" value="ARN79763.1"/>
    <property type="molecule type" value="Genomic_DNA"/>
</dbReference>
<dbReference type="RefSeq" id="WP_085769808.1">
    <property type="nucleotide sequence ID" value="NZ_CBEHVB010000013.1"/>
</dbReference>
<feature type="chain" id="PRO_5012664551" description="DUF4142 domain-containing protein" evidence="1">
    <location>
        <begin position="20"/>
        <end position="169"/>
    </location>
</feature>
<dbReference type="KEGG" id="mbry:B1812_00300"/>
<evidence type="ECO:0000259" key="2">
    <source>
        <dbReference type="Pfam" id="PF13628"/>
    </source>
</evidence>
<name>A0A1W6MQ91_9HYPH</name>
<reference evidence="3 4" key="1">
    <citation type="submission" date="2017-02" db="EMBL/GenBank/DDBJ databases">
        <authorList>
            <person name="Peterson S.W."/>
        </authorList>
    </citation>
    <scope>NUCLEOTIDE SEQUENCE [LARGE SCALE GENOMIC DNA]</scope>
    <source>
        <strain evidence="3 4">S285</strain>
    </source>
</reference>
<feature type="signal peptide" evidence="1">
    <location>
        <begin position="1"/>
        <end position="19"/>
    </location>
</feature>
<proteinExistence type="predicted"/>
<dbReference type="PANTHER" id="PTHR38593">
    <property type="entry name" value="BLR2558 PROTEIN"/>
    <property type="match status" value="1"/>
</dbReference>
<dbReference type="Proteomes" id="UP000193978">
    <property type="component" value="Chromosome"/>
</dbReference>
<keyword evidence="1" id="KW-0732">Signal</keyword>
<dbReference type="InterPro" id="IPR012347">
    <property type="entry name" value="Ferritin-like"/>
</dbReference>
<dbReference type="Gene3D" id="1.20.1260.10">
    <property type="match status" value="1"/>
</dbReference>
<gene>
    <name evidence="3" type="ORF">B1812_00300</name>
</gene>
<dbReference type="AlphaFoldDB" id="A0A1W6MQ91"/>
<dbReference type="Pfam" id="PF13628">
    <property type="entry name" value="DUF4142"/>
    <property type="match status" value="1"/>
</dbReference>
<evidence type="ECO:0000313" key="3">
    <source>
        <dbReference type="EMBL" id="ARN79763.1"/>
    </source>
</evidence>
<feature type="domain" description="DUF4142" evidence="2">
    <location>
        <begin position="38"/>
        <end position="168"/>
    </location>
</feature>
<dbReference type="OrthoDB" id="9101320at2"/>
<dbReference type="InterPro" id="IPR025419">
    <property type="entry name" value="DUF4142"/>
</dbReference>
<dbReference type="STRING" id="655015.B1812_00300"/>
<evidence type="ECO:0000313" key="4">
    <source>
        <dbReference type="Proteomes" id="UP000193978"/>
    </source>
</evidence>